<evidence type="ECO:0000313" key="4">
    <source>
        <dbReference type="EMBL" id="AZG68895.1"/>
    </source>
</evidence>
<dbReference type="PANTHER" id="PTHR32319:SF0">
    <property type="entry name" value="BACTERIAL HEMOLYSIN-LIKE PROTEIN"/>
    <property type="match status" value="1"/>
</dbReference>
<organism evidence="4 5">
    <name type="scientific">Mycoplasma struthionis</name>
    <dbReference type="NCBI Taxonomy" id="538220"/>
    <lineage>
        <taxon>Bacteria</taxon>
        <taxon>Bacillati</taxon>
        <taxon>Mycoplasmatota</taxon>
        <taxon>Mollicutes</taxon>
        <taxon>Mycoplasmataceae</taxon>
        <taxon>Mycoplasma</taxon>
    </lineage>
</organism>
<dbReference type="SUPFAM" id="SSF53335">
    <property type="entry name" value="S-adenosyl-L-methionine-dependent methyltransferases"/>
    <property type="match status" value="1"/>
</dbReference>
<dbReference type="GO" id="GO:0032259">
    <property type="term" value="P:methylation"/>
    <property type="evidence" value="ECO:0007669"/>
    <property type="project" value="UniProtKB-KW"/>
</dbReference>
<dbReference type="AlphaFoldDB" id="A0A3G8LI40"/>
<dbReference type="InterPro" id="IPR002877">
    <property type="entry name" value="RNA_MeTrfase_FtsJ_dom"/>
</dbReference>
<dbReference type="KEGG" id="mstr:EGN60_03020"/>
<keyword evidence="5" id="KW-1185">Reference proteome</keyword>
<dbReference type="Gene3D" id="3.40.50.150">
    <property type="entry name" value="Vaccinia Virus protein VP39"/>
    <property type="match status" value="1"/>
</dbReference>
<evidence type="ECO:0000256" key="2">
    <source>
        <dbReference type="PROSITE-ProRule" id="PRU00182"/>
    </source>
</evidence>
<proteinExistence type="predicted"/>
<evidence type="ECO:0000313" key="5">
    <source>
        <dbReference type="Proteomes" id="UP000275883"/>
    </source>
</evidence>
<dbReference type="Pfam" id="PF01728">
    <property type="entry name" value="FtsJ"/>
    <property type="match status" value="1"/>
</dbReference>
<dbReference type="GO" id="GO:0003723">
    <property type="term" value="F:RNA binding"/>
    <property type="evidence" value="ECO:0007669"/>
    <property type="project" value="UniProtKB-KW"/>
</dbReference>
<dbReference type="Proteomes" id="UP000275883">
    <property type="component" value="Chromosome"/>
</dbReference>
<dbReference type="InterPro" id="IPR004538">
    <property type="entry name" value="Hemolysin_A/TlyA"/>
</dbReference>
<dbReference type="RefSeq" id="WP_124724588.1">
    <property type="nucleotide sequence ID" value="NZ_CP034044.1"/>
</dbReference>
<evidence type="ECO:0000259" key="3">
    <source>
        <dbReference type="Pfam" id="PF01728"/>
    </source>
</evidence>
<dbReference type="OrthoDB" id="9784736at2"/>
<dbReference type="InterPro" id="IPR047048">
    <property type="entry name" value="TlyA"/>
</dbReference>
<protein>
    <submittedName>
        <fullName evidence="4">TlyA family RNA methyltransferase</fullName>
    </submittedName>
</protein>
<dbReference type="PANTHER" id="PTHR32319">
    <property type="entry name" value="BACTERIAL HEMOLYSIN-LIKE PROTEIN"/>
    <property type="match status" value="1"/>
</dbReference>
<dbReference type="GO" id="GO:0008168">
    <property type="term" value="F:methyltransferase activity"/>
    <property type="evidence" value="ECO:0007669"/>
    <property type="project" value="UniProtKB-KW"/>
</dbReference>
<reference evidence="4 5" key="1">
    <citation type="submission" date="2018-11" db="EMBL/GenBank/DDBJ databases">
        <title>Genome sequence of Mycoplasma struthionis sp. nov.</title>
        <authorList>
            <person name="Spergser J."/>
        </authorList>
    </citation>
    <scope>NUCLEOTIDE SEQUENCE [LARGE SCALE GENOMIC DNA]</scope>
    <source>
        <strain evidence="4 5">237IA</strain>
    </source>
</reference>
<gene>
    <name evidence="4" type="ORF">EGN60_03020</name>
</gene>
<dbReference type="PROSITE" id="PS50889">
    <property type="entry name" value="S4"/>
    <property type="match status" value="1"/>
</dbReference>
<sequence length="243" mass="28223">MKKTIKEILLEKTTLLEKEIEYLIRSQKVIVNGEKILLPSLKYEENDITFEILENKKSYVSRGAYKLLKAIEEFKLDIKNKVCLDIGSSTGGFVQVLLENDAKKVYAVDCGTNQLDYSLRINEKVVTYEKTNLKNLNKDYFLEKLDFVSCDVSFISLKHVFLVCNKIMEPNTYIMALIKPQFEASSKYVSKGGYVDEQYHEFLINRVKEYAKENNFEFVELKPSPILGDKSKNTEYISLFRKV</sequence>
<dbReference type="InterPro" id="IPR029063">
    <property type="entry name" value="SAM-dependent_MTases_sf"/>
</dbReference>
<keyword evidence="4" id="KW-0808">Transferase</keyword>
<feature type="domain" description="Ribosomal RNA methyltransferase FtsJ" evidence="3">
    <location>
        <begin position="59"/>
        <end position="238"/>
    </location>
</feature>
<keyword evidence="1 2" id="KW-0694">RNA-binding</keyword>
<keyword evidence="4" id="KW-0489">Methyltransferase</keyword>
<evidence type="ECO:0000256" key="1">
    <source>
        <dbReference type="ARBA" id="ARBA00022884"/>
    </source>
</evidence>
<accession>A0A3G8LI40</accession>
<dbReference type="NCBIfam" id="TIGR00478">
    <property type="entry name" value="tly"/>
    <property type="match status" value="1"/>
</dbReference>
<dbReference type="EMBL" id="CP034044">
    <property type="protein sequence ID" value="AZG68895.1"/>
    <property type="molecule type" value="Genomic_DNA"/>
</dbReference>
<dbReference type="CDD" id="cd02440">
    <property type="entry name" value="AdoMet_MTases"/>
    <property type="match status" value="1"/>
</dbReference>
<name>A0A3G8LI40_9MOLU</name>